<sequence>MATQEHARGTRQARAVTLKTESAVTRSESELSFPIPMASSSSCISHLSSPDDSDIDAVISEATDLCVLEQIAALNTAHLSDSPLPTDIDSRFKKLKSFPGSNPCPKIQEKYHLPAPTIKGEDIRDPAKPGNDAAPEVSSPSGKRQGFGSSSSISRRSPSPNRVICCFGGSRKKMAQSRSGEDFTELFMDFGASSSLKGQRRKLEKVLREQEKASREVEKMVESIEAAVARMNAAALDQLMDGDGEEEFK</sequence>
<feature type="region of interest" description="Disordered" evidence="2">
    <location>
        <begin position="99"/>
        <end position="162"/>
    </location>
</feature>
<keyword evidence="1" id="KW-0175">Coiled coil</keyword>
<feature type="compositionally biased region" description="Low complexity" evidence="2">
    <location>
        <begin position="149"/>
        <end position="160"/>
    </location>
</feature>
<dbReference type="PANTHER" id="PTHR35692:SF1">
    <property type="entry name" value="F26F24.11"/>
    <property type="match status" value="1"/>
</dbReference>
<feature type="coiled-coil region" evidence="1">
    <location>
        <begin position="193"/>
        <end position="227"/>
    </location>
</feature>
<keyword evidence="4" id="KW-1185">Reference proteome</keyword>
<gene>
    <name evidence="3" type="ORF">AXF42_Ash015479</name>
</gene>
<proteinExistence type="predicted"/>
<dbReference type="EMBL" id="KZ454427">
    <property type="protein sequence ID" value="PKA46186.1"/>
    <property type="molecule type" value="Genomic_DNA"/>
</dbReference>
<evidence type="ECO:0000256" key="2">
    <source>
        <dbReference type="SAM" id="MobiDB-lite"/>
    </source>
</evidence>
<evidence type="ECO:0000313" key="3">
    <source>
        <dbReference type="EMBL" id="PKA46186.1"/>
    </source>
</evidence>
<organism evidence="3 4">
    <name type="scientific">Apostasia shenzhenica</name>
    <dbReference type="NCBI Taxonomy" id="1088818"/>
    <lineage>
        <taxon>Eukaryota</taxon>
        <taxon>Viridiplantae</taxon>
        <taxon>Streptophyta</taxon>
        <taxon>Embryophyta</taxon>
        <taxon>Tracheophyta</taxon>
        <taxon>Spermatophyta</taxon>
        <taxon>Magnoliopsida</taxon>
        <taxon>Liliopsida</taxon>
        <taxon>Asparagales</taxon>
        <taxon>Orchidaceae</taxon>
        <taxon>Apostasioideae</taxon>
        <taxon>Apostasia</taxon>
    </lineage>
</organism>
<dbReference type="PANTHER" id="PTHR35692">
    <property type="entry name" value="F26F24.11"/>
    <property type="match status" value="1"/>
</dbReference>
<dbReference type="OrthoDB" id="1936256at2759"/>
<accession>A0A2H9ZSB4</accession>
<dbReference type="AlphaFoldDB" id="A0A2H9ZSB4"/>
<protein>
    <submittedName>
        <fullName evidence="3">Uncharacterized protein</fullName>
    </submittedName>
</protein>
<feature type="region of interest" description="Disordered" evidence="2">
    <location>
        <begin position="1"/>
        <end position="21"/>
    </location>
</feature>
<reference evidence="3 4" key="1">
    <citation type="journal article" date="2017" name="Nature">
        <title>The Apostasia genome and the evolution of orchids.</title>
        <authorList>
            <person name="Zhang G.Q."/>
            <person name="Liu K.W."/>
            <person name="Li Z."/>
            <person name="Lohaus R."/>
            <person name="Hsiao Y.Y."/>
            <person name="Niu S.C."/>
            <person name="Wang J.Y."/>
            <person name="Lin Y.C."/>
            <person name="Xu Q."/>
            <person name="Chen L.J."/>
            <person name="Yoshida K."/>
            <person name="Fujiwara S."/>
            <person name="Wang Z.W."/>
            <person name="Zhang Y.Q."/>
            <person name="Mitsuda N."/>
            <person name="Wang M."/>
            <person name="Liu G.H."/>
            <person name="Pecoraro L."/>
            <person name="Huang H.X."/>
            <person name="Xiao X.J."/>
            <person name="Lin M."/>
            <person name="Wu X.Y."/>
            <person name="Wu W.L."/>
            <person name="Chen Y.Y."/>
            <person name="Chang S.B."/>
            <person name="Sakamoto S."/>
            <person name="Ohme-Takagi M."/>
            <person name="Yagi M."/>
            <person name="Zeng S.J."/>
            <person name="Shen C.Y."/>
            <person name="Yeh C.M."/>
            <person name="Luo Y.B."/>
            <person name="Tsai W.C."/>
            <person name="Van de Peer Y."/>
            <person name="Liu Z.J."/>
        </authorList>
    </citation>
    <scope>NUCLEOTIDE SEQUENCE [LARGE SCALE GENOMIC DNA]</scope>
    <source>
        <strain evidence="4">cv. Shenzhen</strain>
        <tissue evidence="3">Stem</tissue>
    </source>
</reference>
<name>A0A2H9ZSB4_9ASPA</name>
<evidence type="ECO:0000256" key="1">
    <source>
        <dbReference type="SAM" id="Coils"/>
    </source>
</evidence>
<evidence type="ECO:0000313" key="4">
    <source>
        <dbReference type="Proteomes" id="UP000236161"/>
    </source>
</evidence>
<dbReference type="Proteomes" id="UP000236161">
    <property type="component" value="Unassembled WGS sequence"/>
</dbReference>